<dbReference type="Proteomes" id="UP001501115">
    <property type="component" value="Unassembled WGS sequence"/>
</dbReference>
<keyword evidence="4" id="KW-1185">Reference proteome</keyword>
<keyword evidence="2" id="KW-0812">Transmembrane</keyword>
<gene>
    <name evidence="3" type="ORF">GCM10023086_11130</name>
</gene>
<evidence type="ECO:0000313" key="4">
    <source>
        <dbReference type="Proteomes" id="UP001501115"/>
    </source>
</evidence>
<feature type="transmembrane region" description="Helical" evidence="2">
    <location>
        <begin position="113"/>
        <end position="133"/>
    </location>
</feature>
<evidence type="ECO:0000256" key="1">
    <source>
        <dbReference type="SAM" id="MobiDB-lite"/>
    </source>
</evidence>
<dbReference type="EMBL" id="BAABET010000002">
    <property type="protein sequence ID" value="GAA4297118.1"/>
    <property type="molecule type" value="Genomic_DNA"/>
</dbReference>
<name>A0ABP8F7Q3_9ACTN</name>
<feature type="region of interest" description="Disordered" evidence="1">
    <location>
        <begin position="68"/>
        <end position="97"/>
    </location>
</feature>
<proteinExistence type="predicted"/>
<protein>
    <submittedName>
        <fullName evidence="3">Uncharacterized protein</fullName>
    </submittedName>
</protein>
<reference evidence="4" key="1">
    <citation type="journal article" date="2019" name="Int. J. Syst. Evol. Microbiol.">
        <title>The Global Catalogue of Microorganisms (GCM) 10K type strain sequencing project: providing services to taxonomists for standard genome sequencing and annotation.</title>
        <authorList>
            <consortium name="The Broad Institute Genomics Platform"/>
            <consortium name="The Broad Institute Genome Sequencing Center for Infectious Disease"/>
            <person name="Wu L."/>
            <person name="Ma J."/>
        </authorList>
    </citation>
    <scope>NUCLEOTIDE SEQUENCE [LARGE SCALE GENOMIC DNA]</scope>
    <source>
        <strain evidence="4">JCM 31290</strain>
    </source>
</reference>
<comment type="caution">
    <text evidence="3">The sequence shown here is derived from an EMBL/GenBank/DDBJ whole genome shotgun (WGS) entry which is preliminary data.</text>
</comment>
<sequence length="157" mass="17936">MAEVEHPCPHCGHAVGRLMRVGNEGVSNCASCHRSDWSRRFPFSESDVDRARREARQARRTELDAIGLDSLSRDEEPADDEIADHNGFTPSERREREREELIQRVRDEESMKWAKGVVIGFAALLVLIAWSRANGDDGRSRYEEPTCQYAGRSMDCW</sequence>
<accession>A0ABP8F7Q3</accession>
<dbReference type="RefSeq" id="WP_345660249.1">
    <property type="nucleotide sequence ID" value="NZ_BAABET010000002.1"/>
</dbReference>
<keyword evidence="2" id="KW-0472">Membrane</keyword>
<evidence type="ECO:0000256" key="2">
    <source>
        <dbReference type="SAM" id="Phobius"/>
    </source>
</evidence>
<evidence type="ECO:0000313" key="3">
    <source>
        <dbReference type="EMBL" id="GAA4297118.1"/>
    </source>
</evidence>
<organism evidence="3 4">
    <name type="scientific">Streptomyces venetus</name>
    <dbReference type="NCBI Taxonomy" id="1701086"/>
    <lineage>
        <taxon>Bacteria</taxon>
        <taxon>Bacillati</taxon>
        <taxon>Actinomycetota</taxon>
        <taxon>Actinomycetes</taxon>
        <taxon>Kitasatosporales</taxon>
        <taxon>Streptomycetaceae</taxon>
        <taxon>Streptomyces</taxon>
    </lineage>
</organism>
<keyword evidence="2" id="KW-1133">Transmembrane helix</keyword>